<organism evidence="2 3">
    <name type="scientific">Portunus trituberculatus</name>
    <name type="common">Swimming crab</name>
    <name type="synonym">Neptunus trituberculatus</name>
    <dbReference type="NCBI Taxonomy" id="210409"/>
    <lineage>
        <taxon>Eukaryota</taxon>
        <taxon>Metazoa</taxon>
        <taxon>Ecdysozoa</taxon>
        <taxon>Arthropoda</taxon>
        <taxon>Crustacea</taxon>
        <taxon>Multicrustacea</taxon>
        <taxon>Malacostraca</taxon>
        <taxon>Eumalacostraca</taxon>
        <taxon>Eucarida</taxon>
        <taxon>Decapoda</taxon>
        <taxon>Pleocyemata</taxon>
        <taxon>Brachyura</taxon>
        <taxon>Eubrachyura</taxon>
        <taxon>Portunoidea</taxon>
        <taxon>Portunidae</taxon>
        <taxon>Portuninae</taxon>
        <taxon>Portunus</taxon>
    </lineage>
</organism>
<accession>A0A5B7IW14</accession>
<evidence type="ECO:0000313" key="3">
    <source>
        <dbReference type="Proteomes" id="UP000324222"/>
    </source>
</evidence>
<name>A0A5B7IW14_PORTR</name>
<gene>
    <name evidence="2" type="ORF">E2C01_081333</name>
</gene>
<dbReference type="EMBL" id="VSRR010071687">
    <property type="protein sequence ID" value="MPC86503.1"/>
    <property type="molecule type" value="Genomic_DNA"/>
</dbReference>
<evidence type="ECO:0000313" key="2">
    <source>
        <dbReference type="EMBL" id="MPC86503.1"/>
    </source>
</evidence>
<reference evidence="2 3" key="1">
    <citation type="submission" date="2019-05" db="EMBL/GenBank/DDBJ databases">
        <title>Another draft genome of Portunus trituberculatus and its Hox gene families provides insights of decapod evolution.</title>
        <authorList>
            <person name="Jeong J.-H."/>
            <person name="Song I."/>
            <person name="Kim S."/>
            <person name="Choi T."/>
            <person name="Kim D."/>
            <person name="Ryu S."/>
            <person name="Kim W."/>
        </authorList>
    </citation>
    <scope>NUCLEOTIDE SEQUENCE [LARGE SCALE GENOMIC DNA]</scope>
    <source>
        <tissue evidence="2">Muscle</tissue>
    </source>
</reference>
<dbReference type="AlphaFoldDB" id="A0A5B7IW14"/>
<keyword evidence="3" id="KW-1185">Reference proteome</keyword>
<feature type="compositionally biased region" description="Basic and acidic residues" evidence="1">
    <location>
        <begin position="107"/>
        <end position="116"/>
    </location>
</feature>
<protein>
    <submittedName>
        <fullName evidence="2">Uncharacterized protein</fullName>
    </submittedName>
</protein>
<feature type="region of interest" description="Disordered" evidence="1">
    <location>
        <begin position="88"/>
        <end position="116"/>
    </location>
</feature>
<proteinExistence type="predicted"/>
<sequence length="116" mass="12791">MLAHWTLPRTGPPFLPSAGLASRASGFHSLFLLPRESGRRGEQGTLAGGERHIAVIVLRVMRTACGQLSRPRAVTSHRKAHQEMELSMMGQGKQITVNANITNPINERNEKKNNLK</sequence>
<evidence type="ECO:0000256" key="1">
    <source>
        <dbReference type="SAM" id="MobiDB-lite"/>
    </source>
</evidence>
<feature type="compositionally biased region" description="Polar residues" evidence="1">
    <location>
        <begin position="93"/>
        <end position="106"/>
    </location>
</feature>
<comment type="caution">
    <text evidence="2">The sequence shown here is derived from an EMBL/GenBank/DDBJ whole genome shotgun (WGS) entry which is preliminary data.</text>
</comment>
<dbReference type="Proteomes" id="UP000324222">
    <property type="component" value="Unassembled WGS sequence"/>
</dbReference>